<keyword evidence="4" id="KW-0274">FAD</keyword>
<dbReference type="Gene3D" id="3.50.50.100">
    <property type="match status" value="1"/>
</dbReference>
<evidence type="ECO:0000256" key="8">
    <source>
        <dbReference type="ARBA" id="ARBA00047599"/>
    </source>
</evidence>
<evidence type="ECO:0000256" key="6">
    <source>
        <dbReference type="ARBA" id="ARBA00023002"/>
    </source>
</evidence>
<dbReference type="EC" id="1.6.5.9" evidence="2"/>
<keyword evidence="12" id="KW-1185">Reference proteome</keyword>
<comment type="catalytic activity">
    <reaction evidence="8">
        <text>a quinone + NADH + H(+) = a quinol + NAD(+)</text>
        <dbReference type="Rhea" id="RHEA:46160"/>
        <dbReference type="ChEBI" id="CHEBI:15378"/>
        <dbReference type="ChEBI" id="CHEBI:24646"/>
        <dbReference type="ChEBI" id="CHEBI:57540"/>
        <dbReference type="ChEBI" id="CHEBI:57945"/>
        <dbReference type="ChEBI" id="CHEBI:132124"/>
        <dbReference type="EC" id="1.6.5.9"/>
    </reaction>
</comment>
<evidence type="ECO:0000259" key="10">
    <source>
        <dbReference type="Pfam" id="PF22366"/>
    </source>
</evidence>
<evidence type="ECO:0000256" key="1">
    <source>
        <dbReference type="ARBA" id="ARBA00005272"/>
    </source>
</evidence>
<evidence type="ECO:0000256" key="3">
    <source>
        <dbReference type="ARBA" id="ARBA00022630"/>
    </source>
</evidence>
<keyword evidence="5" id="KW-0809">Transit peptide</keyword>
<sequence>MRANIHKGGHRRVVIVGGGIAGLQLARSLCRTPFQVVLVDKNNYNQFPPLIYQVASAGLEPSSISFPFRRLFQGRTNFYFRMGEVQAVNPEEQSLQTSFGTLYYDFLVLAAGATTNFFGNADIERNALPMKTVAEAMRLRNTILQNLERAETEDNEEARQRLMNVVIVGGGPSGVEIAGALAEMKRTIVPRDYPDLDASRMHICLLDSGDRLLKGMDAGLSARAERDLTELGIKVMKGCRVVDCNDRGVVLQGGDTLEAGLTVWVSGVRASAIGGLPTASIGHAGRILTDRYCRVKGVPNVYAVGDQSLVEGDEAYPLGHPQLAQVAMQQAATVAHNLSRRLEGRAEQPFSYRNLGAMATIGRKKAVAEIGRFRFGGFPAWLLWLVVHLRSILGVRNKTVVFLNWVWNYLNYKQSLRLILRAQPSSHPQADPSADACRRVHGPAAAVQGRGMAGRTHGKTGMVCHECHR</sequence>
<name>A0ABV5ZH93_9BACT</name>
<dbReference type="PANTHER" id="PTHR43706">
    <property type="entry name" value="NADH DEHYDROGENASE"/>
    <property type="match status" value="1"/>
</dbReference>
<dbReference type="SUPFAM" id="SSF51905">
    <property type="entry name" value="FAD/NAD(P)-binding domain"/>
    <property type="match status" value="1"/>
</dbReference>
<dbReference type="GO" id="GO:0016491">
    <property type="term" value="F:oxidoreductase activity"/>
    <property type="evidence" value="ECO:0007669"/>
    <property type="project" value="UniProtKB-KW"/>
</dbReference>
<evidence type="ECO:0000256" key="5">
    <source>
        <dbReference type="ARBA" id="ARBA00022946"/>
    </source>
</evidence>
<evidence type="ECO:0000313" key="12">
    <source>
        <dbReference type="Proteomes" id="UP001589688"/>
    </source>
</evidence>
<gene>
    <name evidence="11" type="ORF">ACFFK8_02660</name>
</gene>
<proteinExistence type="inferred from homology"/>
<keyword evidence="6 11" id="KW-0560">Oxidoreductase</keyword>
<comment type="similarity">
    <text evidence="1">Belongs to the NADH dehydrogenase family.</text>
</comment>
<dbReference type="Pfam" id="PF07992">
    <property type="entry name" value="Pyr_redox_2"/>
    <property type="match status" value="1"/>
</dbReference>
<evidence type="ECO:0000259" key="9">
    <source>
        <dbReference type="Pfam" id="PF07992"/>
    </source>
</evidence>
<dbReference type="PANTHER" id="PTHR43706:SF47">
    <property type="entry name" value="EXTERNAL NADH-UBIQUINONE OXIDOREDUCTASE 1, MITOCHONDRIAL-RELATED"/>
    <property type="match status" value="1"/>
</dbReference>
<dbReference type="InterPro" id="IPR036188">
    <property type="entry name" value="FAD/NAD-bd_sf"/>
</dbReference>
<feature type="domain" description="External alternative NADH-ubiquinone oxidoreductase-like C-terminal" evidence="10">
    <location>
        <begin position="355"/>
        <end position="410"/>
    </location>
</feature>
<keyword evidence="3" id="KW-0285">Flavoprotein</keyword>
<dbReference type="Proteomes" id="UP001589688">
    <property type="component" value="Unassembled WGS sequence"/>
</dbReference>
<dbReference type="EMBL" id="JBHLZF010000001">
    <property type="protein sequence ID" value="MFB9896744.1"/>
    <property type="molecule type" value="Genomic_DNA"/>
</dbReference>
<dbReference type="RefSeq" id="WP_245594813.1">
    <property type="nucleotide sequence ID" value="NZ_JADU01000009.1"/>
</dbReference>
<dbReference type="InterPro" id="IPR045024">
    <property type="entry name" value="NDH-2"/>
</dbReference>
<dbReference type="InterPro" id="IPR054585">
    <property type="entry name" value="NDH2-like_C"/>
</dbReference>
<evidence type="ECO:0000256" key="4">
    <source>
        <dbReference type="ARBA" id="ARBA00022827"/>
    </source>
</evidence>
<evidence type="ECO:0000256" key="7">
    <source>
        <dbReference type="ARBA" id="ARBA00023027"/>
    </source>
</evidence>
<reference evidence="11 12" key="1">
    <citation type="submission" date="2024-09" db="EMBL/GenBank/DDBJ databases">
        <authorList>
            <person name="Sun Q."/>
            <person name="Mori K."/>
        </authorList>
    </citation>
    <scope>NUCLEOTIDE SEQUENCE [LARGE SCALE GENOMIC DNA]</scope>
    <source>
        <strain evidence="11 12">ATCC 51272</strain>
    </source>
</reference>
<evidence type="ECO:0000313" key="11">
    <source>
        <dbReference type="EMBL" id="MFB9896744.1"/>
    </source>
</evidence>
<dbReference type="PRINTS" id="PR00411">
    <property type="entry name" value="PNDRDTASEI"/>
</dbReference>
<dbReference type="InterPro" id="IPR023753">
    <property type="entry name" value="FAD/NAD-binding_dom"/>
</dbReference>
<feature type="domain" description="FAD/NAD(P)-binding" evidence="9">
    <location>
        <begin position="12"/>
        <end position="331"/>
    </location>
</feature>
<protein>
    <recommendedName>
        <fullName evidence="2">NADH:ubiquinone reductase (non-electrogenic)</fullName>
        <ecNumber evidence="2">1.6.5.9</ecNumber>
    </recommendedName>
</protein>
<dbReference type="Pfam" id="PF22366">
    <property type="entry name" value="NDH2_C"/>
    <property type="match status" value="1"/>
</dbReference>
<evidence type="ECO:0000256" key="2">
    <source>
        <dbReference type="ARBA" id="ARBA00012637"/>
    </source>
</evidence>
<accession>A0ABV5ZH93</accession>
<keyword evidence="7" id="KW-0520">NAD</keyword>
<dbReference type="PRINTS" id="PR00368">
    <property type="entry name" value="FADPNR"/>
</dbReference>
<comment type="caution">
    <text evidence="11">The sequence shown here is derived from an EMBL/GenBank/DDBJ whole genome shotgun (WGS) entry which is preliminary data.</text>
</comment>
<organism evidence="11 12">
    <name type="scientific">Hallella seregens ATCC 51272</name>
    <dbReference type="NCBI Taxonomy" id="1336250"/>
    <lineage>
        <taxon>Bacteria</taxon>
        <taxon>Pseudomonadati</taxon>
        <taxon>Bacteroidota</taxon>
        <taxon>Bacteroidia</taxon>
        <taxon>Bacteroidales</taxon>
        <taxon>Prevotellaceae</taxon>
        <taxon>Hallella</taxon>
    </lineage>
</organism>